<protein>
    <recommendedName>
        <fullName evidence="5">TPR domain-containing protein</fullName>
    </recommendedName>
</protein>
<sequence length="439" mass="49283">MLSRAACRATLRSAQRFSAAKPPATANARTFATKLPTRPRPRLPPPSSRAGRRHGSTVEGAKILFKRHPISMTVVSAIILFGFGVLLYAPYVYHYYIVGAFHNFPEPVAKKLRRALYYSQENSLDPKLAIKYYRETLAAADEEGMDPFSDEVLGVKFQLASFFEKLQNHQRAIDILEIVRRDCLRWFDEFGDKHWNDGKRTRVLGKTIGISVKLGDLYSNPYIKDTEKAEEKLVWAVETVLREKMRREKEGVKEGEGDWITDQEMGASMEALAHHYEEKDQHYLATPLFLQALTVAPPKSCHAAVLMNNLAISISQQRPPPSFNAQNNGIPTPDVPPNPSTPEPLHTPLPLTEQARQWATKAVNLASSIAPPDRDEECDFACAVATHNLGEFAEMEGRIAEARRRYTEAASLAKVLGFEEGLQNSQEGLNRLKGKEDEE</sequence>
<dbReference type="PANTHER" id="PTHR28142:SF1">
    <property type="entry name" value="MITOCHONDRIAL INNER MEMBRANE I-AAA PROTEASE SUPERCOMPLEX SUBUNIT MGR3-RELATED"/>
    <property type="match status" value="1"/>
</dbReference>
<feature type="compositionally biased region" description="Polar residues" evidence="1">
    <location>
        <begin position="317"/>
        <end position="330"/>
    </location>
</feature>
<dbReference type="Gene3D" id="1.25.40.10">
    <property type="entry name" value="Tetratricopeptide repeat domain"/>
    <property type="match status" value="1"/>
</dbReference>
<accession>A0ABR3SC92</accession>
<feature type="region of interest" description="Disordered" evidence="1">
    <location>
        <begin position="18"/>
        <end position="55"/>
    </location>
</feature>
<dbReference type="CDD" id="cd24145">
    <property type="entry name" value="Mgr3-like"/>
    <property type="match status" value="1"/>
</dbReference>
<name>A0ABR3SC92_9PEZI</name>
<keyword evidence="4" id="KW-1185">Reference proteome</keyword>
<organism evidence="3 4">
    <name type="scientific">Neofusicoccum ribis</name>
    <dbReference type="NCBI Taxonomy" id="45134"/>
    <lineage>
        <taxon>Eukaryota</taxon>
        <taxon>Fungi</taxon>
        <taxon>Dikarya</taxon>
        <taxon>Ascomycota</taxon>
        <taxon>Pezizomycotina</taxon>
        <taxon>Dothideomycetes</taxon>
        <taxon>Dothideomycetes incertae sedis</taxon>
        <taxon>Botryosphaeriales</taxon>
        <taxon>Botryosphaeriaceae</taxon>
        <taxon>Neofusicoccum</taxon>
    </lineage>
</organism>
<keyword evidence="2" id="KW-1133">Transmembrane helix</keyword>
<dbReference type="PANTHER" id="PTHR28142">
    <property type="entry name" value="MITOCHONDRIAL INNER MEMBRANE I-AAA PROTEASE SUPERCOMPLEX SUBUNIT MGR3-RELATED"/>
    <property type="match status" value="1"/>
</dbReference>
<feature type="compositionally biased region" description="Pro residues" evidence="1">
    <location>
        <begin position="333"/>
        <end position="345"/>
    </location>
</feature>
<dbReference type="InterPro" id="IPR040201">
    <property type="entry name" value="Mrg3-like"/>
</dbReference>
<dbReference type="Proteomes" id="UP001521116">
    <property type="component" value="Unassembled WGS sequence"/>
</dbReference>
<evidence type="ECO:0000313" key="3">
    <source>
        <dbReference type="EMBL" id="KAL1616978.1"/>
    </source>
</evidence>
<evidence type="ECO:0000256" key="1">
    <source>
        <dbReference type="SAM" id="MobiDB-lite"/>
    </source>
</evidence>
<reference evidence="3 4" key="1">
    <citation type="submission" date="2024-02" db="EMBL/GenBank/DDBJ databases">
        <title>De novo assembly and annotation of 12 fungi associated with fruit tree decline syndrome in Ontario, Canada.</title>
        <authorList>
            <person name="Sulman M."/>
            <person name="Ellouze W."/>
            <person name="Ilyukhin E."/>
        </authorList>
    </citation>
    <scope>NUCLEOTIDE SEQUENCE [LARGE SCALE GENOMIC DNA]</scope>
    <source>
        <strain evidence="3 4">M1-105</strain>
    </source>
</reference>
<keyword evidence="2" id="KW-0472">Membrane</keyword>
<feature type="region of interest" description="Disordered" evidence="1">
    <location>
        <begin position="317"/>
        <end position="345"/>
    </location>
</feature>
<dbReference type="InterPro" id="IPR011990">
    <property type="entry name" value="TPR-like_helical_dom_sf"/>
</dbReference>
<dbReference type="EMBL" id="JAJVDC020000246">
    <property type="protein sequence ID" value="KAL1616978.1"/>
    <property type="molecule type" value="Genomic_DNA"/>
</dbReference>
<comment type="caution">
    <text evidence="3">The sequence shown here is derived from an EMBL/GenBank/DDBJ whole genome shotgun (WGS) entry which is preliminary data.</text>
</comment>
<gene>
    <name evidence="3" type="ORF">SLS56_011198</name>
</gene>
<evidence type="ECO:0000313" key="4">
    <source>
        <dbReference type="Proteomes" id="UP001521116"/>
    </source>
</evidence>
<keyword evidence="2" id="KW-0812">Transmembrane</keyword>
<feature type="transmembrane region" description="Helical" evidence="2">
    <location>
        <begin position="72"/>
        <end position="93"/>
    </location>
</feature>
<evidence type="ECO:0008006" key="5">
    <source>
        <dbReference type="Google" id="ProtNLM"/>
    </source>
</evidence>
<evidence type="ECO:0000256" key="2">
    <source>
        <dbReference type="SAM" id="Phobius"/>
    </source>
</evidence>
<proteinExistence type="predicted"/>